<dbReference type="AlphaFoldDB" id="L9ZSF2"/>
<feature type="region of interest" description="Disordered" evidence="1">
    <location>
        <begin position="22"/>
        <end position="93"/>
    </location>
</feature>
<feature type="compositionally biased region" description="Low complexity" evidence="1">
    <location>
        <begin position="22"/>
        <end position="33"/>
    </location>
</feature>
<accession>L9ZSF2</accession>
<comment type="caution">
    <text evidence="2">The sequence shown here is derived from an EMBL/GenBank/DDBJ whole genome shotgun (WGS) entry which is preliminary data.</text>
</comment>
<feature type="compositionally biased region" description="Basic and acidic residues" evidence="1">
    <location>
        <begin position="69"/>
        <end position="93"/>
    </location>
</feature>
<evidence type="ECO:0000313" key="3">
    <source>
        <dbReference type="Proteomes" id="UP000011648"/>
    </source>
</evidence>
<dbReference type="RefSeq" id="WP_006826490.1">
    <property type="nucleotide sequence ID" value="NZ_AOIL01000049.1"/>
</dbReference>
<protein>
    <submittedName>
        <fullName evidence="2">Uncharacterized protein</fullName>
    </submittedName>
</protein>
<keyword evidence="3" id="KW-1185">Reference proteome</keyword>
<dbReference type="STRING" id="1230458.C484_14010"/>
<evidence type="ECO:0000256" key="1">
    <source>
        <dbReference type="SAM" id="MobiDB-lite"/>
    </source>
</evidence>
<sequence>MAVNGSSVDTVETAVAAAAVAGSPVRRAVSAGASGDGVGWTERRERNLGGPTRAPERQDGTTWTANRSGWDRGGTHHCVQDRPPARHGDGRRS</sequence>
<proteinExistence type="predicted"/>
<organism evidence="2 3">
    <name type="scientific">Natrialba taiwanensis DSM 12281</name>
    <dbReference type="NCBI Taxonomy" id="1230458"/>
    <lineage>
        <taxon>Archaea</taxon>
        <taxon>Methanobacteriati</taxon>
        <taxon>Methanobacteriota</taxon>
        <taxon>Stenosarchaea group</taxon>
        <taxon>Halobacteria</taxon>
        <taxon>Halobacteriales</taxon>
        <taxon>Natrialbaceae</taxon>
        <taxon>Natrialba</taxon>
    </lineage>
</organism>
<evidence type="ECO:0000313" key="2">
    <source>
        <dbReference type="EMBL" id="ELY89415.1"/>
    </source>
</evidence>
<name>L9ZSF2_9EURY</name>
<reference evidence="2 3" key="1">
    <citation type="journal article" date="2014" name="PLoS Genet.">
        <title>Phylogenetically driven sequencing of extremely halophilic archaea reveals strategies for static and dynamic osmo-response.</title>
        <authorList>
            <person name="Becker E.A."/>
            <person name="Seitzer P.M."/>
            <person name="Tritt A."/>
            <person name="Larsen D."/>
            <person name="Krusor M."/>
            <person name="Yao A.I."/>
            <person name="Wu D."/>
            <person name="Madern D."/>
            <person name="Eisen J.A."/>
            <person name="Darling A.E."/>
            <person name="Facciotti M.T."/>
        </authorList>
    </citation>
    <scope>NUCLEOTIDE SEQUENCE [LARGE SCALE GENOMIC DNA]</scope>
    <source>
        <strain evidence="2 3">DSM 12281</strain>
    </source>
</reference>
<gene>
    <name evidence="2" type="ORF">C484_14010</name>
</gene>
<dbReference type="EMBL" id="AOIL01000049">
    <property type="protein sequence ID" value="ELY89415.1"/>
    <property type="molecule type" value="Genomic_DNA"/>
</dbReference>
<dbReference type="OrthoDB" id="377672at2157"/>
<dbReference type="Proteomes" id="UP000011648">
    <property type="component" value="Unassembled WGS sequence"/>
</dbReference>